<feature type="disulfide bond" evidence="10">
    <location>
        <begin position="184"/>
        <end position="194"/>
    </location>
</feature>
<feature type="transmembrane region" description="Helical" evidence="13">
    <location>
        <begin position="87"/>
        <end position="106"/>
    </location>
</feature>
<reference evidence="15" key="1">
    <citation type="submission" date="2017-01" db="EMBL/GenBank/DDBJ databases">
        <title>Comparative genomics of anhydrobiosis in the tardigrade Hypsibius dujardini.</title>
        <authorList>
            <person name="Yoshida Y."/>
            <person name="Koutsovoulos G."/>
            <person name="Laetsch D."/>
            <person name="Stevens L."/>
            <person name="Kumar S."/>
            <person name="Horikawa D."/>
            <person name="Ishino K."/>
            <person name="Komine S."/>
            <person name="Tomita M."/>
            <person name="Blaxter M."/>
            <person name="Arakawa K."/>
        </authorList>
    </citation>
    <scope>NUCLEOTIDE SEQUENCE [LARGE SCALE GENOMIC DNA]</scope>
    <source>
        <strain evidence="15">Z151</strain>
    </source>
</reference>
<dbReference type="InterPro" id="IPR037272">
    <property type="entry name" value="SNS_sf"/>
</dbReference>
<feature type="compositionally biased region" description="Basic and acidic residues" evidence="12">
    <location>
        <begin position="42"/>
        <end position="55"/>
    </location>
</feature>
<evidence type="ECO:0000256" key="7">
    <source>
        <dbReference type="ARBA" id="ARBA00023136"/>
    </source>
</evidence>
<dbReference type="GO" id="GO:0046872">
    <property type="term" value="F:metal ion binding"/>
    <property type="evidence" value="ECO:0007669"/>
    <property type="project" value="UniProtKB-KW"/>
</dbReference>
<evidence type="ECO:0000256" key="8">
    <source>
        <dbReference type="ARBA" id="ARBA00023180"/>
    </source>
</evidence>
<keyword evidence="6 13" id="KW-1133">Transmembrane helix</keyword>
<evidence type="ECO:0000256" key="9">
    <source>
        <dbReference type="PIRSR" id="PIRSR600175-1"/>
    </source>
</evidence>
<evidence type="ECO:0000313" key="14">
    <source>
        <dbReference type="EMBL" id="OQV19158.1"/>
    </source>
</evidence>
<evidence type="ECO:0000313" key="15">
    <source>
        <dbReference type="Proteomes" id="UP000192578"/>
    </source>
</evidence>
<dbReference type="GO" id="GO:0089718">
    <property type="term" value="P:amino acid import across plasma membrane"/>
    <property type="evidence" value="ECO:0007669"/>
    <property type="project" value="TreeGrafter"/>
</dbReference>
<dbReference type="OrthoDB" id="6581954at2759"/>
<organism evidence="14 15">
    <name type="scientific">Hypsibius exemplaris</name>
    <name type="common">Freshwater tardigrade</name>
    <dbReference type="NCBI Taxonomy" id="2072580"/>
    <lineage>
        <taxon>Eukaryota</taxon>
        <taxon>Metazoa</taxon>
        <taxon>Ecdysozoa</taxon>
        <taxon>Tardigrada</taxon>
        <taxon>Eutardigrada</taxon>
        <taxon>Parachela</taxon>
        <taxon>Hypsibioidea</taxon>
        <taxon>Hypsibiidae</taxon>
        <taxon>Hypsibius</taxon>
    </lineage>
</organism>
<dbReference type="PANTHER" id="PTHR11616:SF321">
    <property type="entry name" value="SODIUM-DEPENDENT NUTRIENT AMINO ACID TRANSPORTER 1-RELATED"/>
    <property type="match status" value="1"/>
</dbReference>
<feature type="transmembrane region" description="Helical" evidence="13">
    <location>
        <begin position="497"/>
        <end position="518"/>
    </location>
</feature>
<feature type="compositionally biased region" description="Polar residues" evidence="12">
    <location>
        <begin position="25"/>
        <end position="41"/>
    </location>
</feature>
<dbReference type="SUPFAM" id="SSF161070">
    <property type="entry name" value="SNF-like"/>
    <property type="match status" value="1"/>
</dbReference>
<evidence type="ECO:0000256" key="13">
    <source>
        <dbReference type="SAM" id="Phobius"/>
    </source>
</evidence>
<dbReference type="Pfam" id="PF00209">
    <property type="entry name" value="SNF"/>
    <property type="match status" value="1"/>
</dbReference>
<dbReference type="PANTHER" id="PTHR11616">
    <property type="entry name" value="SODIUM/CHLORIDE DEPENDENT TRANSPORTER"/>
    <property type="match status" value="1"/>
</dbReference>
<keyword evidence="7 13" id="KW-0472">Membrane</keyword>
<feature type="transmembrane region" description="Helical" evidence="13">
    <location>
        <begin position="425"/>
        <end position="454"/>
    </location>
</feature>
<gene>
    <name evidence="14" type="ORF">BV898_06797</name>
</gene>
<feature type="transmembrane region" description="Helical" evidence="13">
    <location>
        <begin position="466"/>
        <end position="485"/>
    </location>
</feature>
<keyword evidence="15" id="KW-1185">Reference proteome</keyword>
<keyword evidence="9" id="KW-0479">Metal-binding</keyword>
<dbReference type="InterPro" id="IPR000175">
    <property type="entry name" value="Na/ntran_symport"/>
</dbReference>
<feature type="transmembrane region" description="Helical" evidence="13">
    <location>
        <begin position="583"/>
        <end position="605"/>
    </location>
</feature>
<dbReference type="GO" id="GO:0005283">
    <property type="term" value="F:amino acid:sodium symporter activity"/>
    <property type="evidence" value="ECO:0007669"/>
    <property type="project" value="TreeGrafter"/>
</dbReference>
<feature type="binding site" evidence="9">
    <location>
        <position position="437"/>
    </location>
    <ligand>
        <name>Na(+)</name>
        <dbReference type="ChEBI" id="CHEBI:29101"/>
        <label>1</label>
    </ligand>
</feature>
<feature type="binding site" evidence="9">
    <location>
        <position position="75"/>
    </location>
    <ligand>
        <name>Na(+)</name>
        <dbReference type="ChEBI" id="CHEBI:29101"/>
        <label>1</label>
    </ligand>
</feature>
<name>A0A1W0WVC3_HYPEX</name>
<feature type="transmembrane region" description="Helical" evidence="13">
    <location>
        <begin position="284"/>
        <end position="301"/>
    </location>
</feature>
<protein>
    <recommendedName>
        <fullName evidence="11">Transporter</fullName>
    </recommendedName>
</protein>
<evidence type="ECO:0000256" key="6">
    <source>
        <dbReference type="ARBA" id="ARBA00022989"/>
    </source>
</evidence>
<feature type="transmembrane region" description="Helical" evidence="13">
    <location>
        <begin position="539"/>
        <end position="563"/>
    </location>
</feature>
<evidence type="ECO:0000256" key="1">
    <source>
        <dbReference type="ARBA" id="ARBA00004141"/>
    </source>
</evidence>
<feature type="transmembrane region" description="Helical" evidence="13">
    <location>
        <begin position="64"/>
        <end position="81"/>
    </location>
</feature>
<feature type="transmembrane region" description="Helical" evidence="13">
    <location>
        <begin position="255"/>
        <end position="275"/>
    </location>
</feature>
<comment type="subcellular location">
    <subcellularLocation>
        <location evidence="1">Membrane</location>
        <topology evidence="1">Multi-pass membrane protein</topology>
    </subcellularLocation>
</comment>
<dbReference type="EMBL" id="MTYJ01000042">
    <property type="protein sequence ID" value="OQV19158.1"/>
    <property type="molecule type" value="Genomic_DNA"/>
</dbReference>
<keyword evidence="8" id="KW-0325">Glycoprotein</keyword>
<feature type="transmembrane region" description="Helical" evidence="13">
    <location>
        <begin position="337"/>
        <end position="354"/>
    </location>
</feature>
<evidence type="ECO:0000256" key="12">
    <source>
        <dbReference type="SAM" id="MobiDB-lite"/>
    </source>
</evidence>
<comment type="similarity">
    <text evidence="2 11">Belongs to the sodium:neurotransmitter symporter (SNF) (TC 2.A.22) family.</text>
</comment>
<keyword evidence="4 11" id="KW-0812">Transmembrane</keyword>
<evidence type="ECO:0000256" key="4">
    <source>
        <dbReference type="ARBA" id="ARBA00022692"/>
    </source>
</evidence>
<evidence type="ECO:0000256" key="2">
    <source>
        <dbReference type="ARBA" id="ARBA00006459"/>
    </source>
</evidence>
<dbReference type="GO" id="GO:0015179">
    <property type="term" value="F:L-amino acid transmembrane transporter activity"/>
    <property type="evidence" value="ECO:0007669"/>
    <property type="project" value="TreeGrafter"/>
</dbReference>
<dbReference type="GO" id="GO:0005886">
    <property type="term" value="C:plasma membrane"/>
    <property type="evidence" value="ECO:0007669"/>
    <property type="project" value="TreeGrafter"/>
</dbReference>
<comment type="caution">
    <text evidence="14">The sequence shown here is derived from an EMBL/GenBank/DDBJ whole genome shotgun (WGS) entry which is preliminary data.</text>
</comment>
<dbReference type="Proteomes" id="UP000192578">
    <property type="component" value="Unassembled WGS sequence"/>
</dbReference>
<evidence type="ECO:0000256" key="3">
    <source>
        <dbReference type="ARBA" id="ARBA00022448"/>
    </source>
</evidence>
<keyword evidence="10" id="KW-1015">Disulfide bond</keyword>
<feature type="transmembrane region" description="Helical" evidence="13">
    <location>
        <begin position="139"/>
        <end position="166"/>
    </location>
</feature>
<feature type="binding site" evidence="9">
    <location>
        <position position="79"/>
    </location>
    <ligand>
        <name>Na(+)</name>
        <dbReference type="ChEBI" id="CHEBI:29101"/>
        <label>1</label>
    </ligand>
</feature>
<dbReference type="PROSITE" id="PS50267">
    <property type="entry name" value="NA_NEUROTRAN_SYMP_3"/>
    <property type="match status" value="1"/>
</dbReference>
<feature type="transmembrane region" description="Helical" evidence="13">
    <location>
        <begin position="366"/>
        <end position="391"/>
    </location>
</feature>
<evidence type="ECO:0000256" key="11">
    <source>
        <dbReference type="RuleBase" id="RU003732"/>
    </source>
</evidence>
<proteinExistence type="inferred from homology"/>
<accession>A0A1W0WVC3</accession>
<evidence type="ECO:0000256" key="10">
    <source>
        <dbReference type="PIRSR" id="PIRSR600175-2"/>
    </source>
</evidence>
<keyword evidence="5 11" id="KW-0769">Symport</keyword>
<keyword evidence="3 11" id="KW-0813">Transport</keyword>
<keyword evidence="9" id="KW-0915">Sodium</keyword>
<dbReference type="AlphaFoldDB" id="A0A1W0WVC3"/>
<feature type="region of interest" description="Disordered" evidence="12">
    <location>
        <begin position="20"/>
        <end position="56"/>
    </location>
</feature>
<feature type="binding site" evidence="9">
    <location>
        <position position="340"/>
    </location>
    <ligand>
        <name>Na(+)</name>
        <dbReference type="ChEBI" id="CHEBI:29101"/>
        <label>1</label>
    </ligand>
</feature>
<sequence>MRMFNRASINITSEAQVDFRDPARATQSDAQPANGDASTDVTDTKQDSKSNDGKPVRAQWNNKAEFLLSCISLSVGLGNVWRFPYVAYANGGGAFLIPYIIVLLLVGKPMYFMEIAFGQYHSQGPVKVWKRSVPFAKGVGVAQVAVCFFVAIFYVILMSWTMFYFWTTLIAAIKSEPVPWADFCNHEYAFKESCVSFSAADEKEIPTLPVVVFTNVSTDGFKPQSAAQQYFDRVVLNKYKKATLERYTLSNMGDVNLGMLGCLAGSWLLVCLSLLKGVKSSGKVVYITSTMPFIVLFILLGRGASLEGAVEGIKYFVIPQFDKLLVIDTWRAAAEQMFFSLSVAYGSLTMLGSYNQFNNNCYQDGLIVSVMDSLTSITSGLAMFSVLGYLAGRLDVGVESVVSSGPGLAFVTFPEALTQMPVPHLWGILFFIMLYTLGLGSEIGLLESVLTFVCDRYPVLRTKRPYVAAVGCTICFLIGIPFITQGGEELFNIFNDYAAGLSVLFIAIFEVSCIMWIYGAKRFVNNLQKMLGDKGKMGVYIRTAWIVLSPAILIFILVMSVIVYKPSHDPERPTETIPAWGDALGWVLVVIAAIQIPIWAGVEVYKAKGITFKEKLYQSLWPDEIMVPEHGNTVEMAAIDSERNAYPSNGEKAAYVNTGYTKDE</sequence>
<feature type="binding site" evidence="9">
    <location>
        <position position="441"/>
    </location>
    <ligand>
        <name>Na(+)</name>
        <dbReference type="ChEBI" id="CHEBI:29101"/>
        <label>1</label>
    </ligand>
</feature>
<dbReference type="PROSITE" id="PS00610">
    <property type="entry name" value="NA_NEUROTRAN_SYMP_1"/>
    <property type="match status" value="1"/>
</dbReference>
<dbReference type="PRINTS" id="PR00176">
    <property type="entry name" value="NANEUSMPORT"/>
</dbReference>
<evidence type="ECO:0000256" key="5">
    <source>
        <dbReference type="ARBA" id="ARBA00022847"/>
    </source>
</evidence>